<reference evidence="3 4" key="1">
    <citation type="journal article" date="2020" name="Nature">
        <title>Six reference-quality genomes reveal evolution of bat adaptations.</title>
        <authorList>
            <person name="Jebb D."/>
            <person name="Huang Z."/>
            <person name="Pippel M."/>
            <person name="Hughes G.M."/>
            <person name="Lavrichenko K."/>
            <person name="Devanna P."/>
            <person name="Winkler S."/>
            <person name="Jermiin L.S."/>
            <person name="Skirmuntt E.C."/>
            <person name="Katzourakis A."/>
            <person name="Burkitt-Gray L."/>
            <person name="Ray D.A."/>
            <person name="Sullivan K.A.M."/>
            <person name="Roscito J.G."/>
            <person name="Kirilenko B.M."/>
            <person name="Davalos L.M."/>
            <person name="Corthals A.P."/>
            <person name="Power M.L."/>
            <person name="Jones G."/>
            <person name="Ransome R.D."/>
            <person name="Dechmann D.K.N."/>
            <person name="Locatelli A.G."/>
            <person name="Puechmaille S.J."/>
            <person name="Fedrigo O."/>
            <person name="Jarvis E.D."/>
            <person name="Hiller M."/>
            <person name="Vernes S.C."/>
            <person name="Myers E.W."/>
            <person name="Teeling E.C."/>
        </authorList>
    </citation>
    <scope>NUCLEOTIDE SEQUENCE [LARGE SCALE GENOMIC DNA]</scope>
    <source>
        <strain evidence="3">Bat1K_MPI-CBG_1</strain>
    </source>
</reference>
<feature type="signal peptide" evidence="2">
    <location>
        <begin position="1"/>
        <end position="24"/>
    </location>
</feature>
<comment type="caution">
    <text evidence="3">The sequence shown here is derived from an EMBL/GenBank/DDBJ whole genome shotgun (WGS) entry which is preliminary data.</text>
</comment>
<dbReference type="PANTHER" id="PTHR16675">
    <property type="entry name" value="MHC CLASS I-RELATED"/>
    <property type="match status" value="1"/>
</dbReference>
<gene>
    <name evidence="3" type="ORF">HJG60_019957</name>
</gene>
<evidence type="ECO:0000313" key="3">
    <source>
        <dbReference type="EMBL" id="KAF6116873.1"/>
    </source>
</evidence>
<keyword evidence="1" id="KW-0325">Glycoprotein</keyword>
<sequence>MEPAPSKFSLVLLALAVLPGYARAGQCGRILADAPSVQYVLNITFNGQQRCMAQVLVDRTLILEYDCYNEKVISEKQGLVTRNVSKHMKDTLKDVGDKMRRRRLDLKTRKTCRASSILQVGLECQSAASGTVCGPWEFRLDGQRFLVVYPKSGEYKADNSCGEEMKKMWENNEELNEFLKRTSEGDFTTWLEGLDRKKVLGTTDVPSIGSIFSVSASGPPWCEFLGTINGTPFFKYSYKTRMAEPVGPLREHLQGMMLNAMEACSQLVEHWKDLAEELHKALLANKQNISKAFDSLSLQGSMMCEQESNGRRKTFWEFGFKGQMCLRFDLKSRRWAELHPGCSSLKDTLDDNSDISRRLGWISNGNCVKLLNQSTVLNTKAAPTMATTTAPAPAPSKAVIIKDNIALILTLIFILLTLGI</sequence>
<accession>A0A834ASN8</accession>
<keyword evidence="2" id="KW-0732">Signal</keyword>
<dbReference type="Proteomes" id="UP000664940">
    <property type="component" value="Unassembled WGS sequence"/>
</dbReference>
<dbReference type="GO" id="GO:0002476">
    <property type="term" value="P:antigen processing and presentation of endogenous peptide antigen via MHC class Ib"/>
    <property type="evidence" value="ECO:0007669"/>
    <property type="project" value="TreeGrafter"/>
</dbReference>
<dbReference type="GO" id="GO:0009897">
    <property type="term" value="C:external side of plasma membrane"/>
    <property type="evidence" value="ECO:0007669"/>
    <property type="project" value="TreeGrafter"/>
</dbReference>
<dbReference type="PANTHER" id="PTHR16675:SF268">
    <property type="entry name" value="UL16-BINDING PROTEIN 1"/>
    <property type="match status" value="1"/>
</dbReference>
<dbReference type="InterPro" id="IPR037055">
    <property type="entry name" value="MHC_I-like_Ag-recog_sf"/>
</dbReference>
<evidence type="ECO:0000256" key="2">
    <source>
        <dbReference type="SAM" id="SignalP"/>
    </source>
</evidence>
<feature type="chain" id="PRO_5032916480" evidence="2">
    <location>
        <begin position="25"/>
        <end position="420"/>
    </location>
</feature>
<evidence type="ECO:0000313" key="4">
    <source>
        <dbReference type="Proteomes" id="UP000664940"/>
    </source>
</evidence>
<dbReference type="EMBL" id="JABVXQ010000004">
    <property type="protein sequence ID" value="KAF6116873.1"/>
    <property type="molecule type" value="Genomic_DNA"/>
</dbReference>
<proteinExistence type="predicted"/>
<name>A0A834ASN8_9CHIR</name>
<dbReference type="SUPFAM" id="SSF54452">
    <property type="entry name" value="MHC antigen-recognition domain"/>
    <property type="match status" value="2"/>
</dbReference>
<dbReference type="GO" id="GO:0002486">
    <property type="term" value="P:antigen processing and presentation of endogenous peptide antigen via MHC class I via ER pathway, TAP-independent"/>
    <property type="evidence" value="ECO:0007669"/>
    <property type="project" value="TreeGrafter"/>
</dbReference>
<dbReference type="GO" id="GO:0006955">
    <property type="term" value="P:immune response"/>
    <property type="evidence" value="ECO:0007669"/>
    <property type="project" value="TreeGrafter"/>
</dbReference>
<dbReference type="AlphaFoldDB" id="A0A834ASN8"/>
<protein>
    <submittedName>
        <fullName evidence="3">UL16 binding protein 2</fullName>
    </submittedName>
</protein>
<dbReference type="GO" id="GO:0005615">
    <property type="term" value="C:extracellular space"/>
    <property type="evidence" value="ECO:0007669"/>
    <property type="project" value="TreeGrafter"/>
</dbReference>
<evidence type="ECO:0000256" key="1">
    <source>
        <dbReference type="ARBA" id="ARBA00023180"/>
    </source>
</evidence>
<dbReference type="InterPro" id="IPR011162">
    <property type="entry name" value="MHC_I/II-like_Ag-recog"/>
</dbReference>
<dbReference type="InterPro" id="IPR050208">
    <property type="entry name" value="MHC_class-I_related"/>
</dbReference>
<dbReference type="GO" id="GO:0001916">
    <property type="term" value="P:positive regulation of T cell mediated cytotoxicity"/>
    <property type="evidence" value="ECO:0007669"/>
    <property type="project" value="TreeGrafter"/>
</dbReference>
<dbReference type="Gene3D" id="3.30.500.10">
    <property type="entry name" value="MHC class I-like antigen recognition-like"/>
    <property type="match status" value="2"/>
</dbReference>
<organism evidence="3 4">
    <name type="scientific">Phyllostomus discolor</name>
    <name type="common">pale spear-nosed bat</name>
    <dbReference type="NCBI Taxonomy" id="89673"/>
    <lineage>
        <taxon>Eukaryota</taxon>
        <taxon>Metazoa</taxon>
        <taxon>Chordata</taxon>
        <taxon>Craniata</taxon>
        <taxon>Vertebrata</taxon>
        <taxon>Euteleostomi</taxon>
        <taxon>Mammalia</taxon>
        <taxon>Eutheria</taxon>
        <taxon>Laurasiatheria</taxon>
        <taxon>Chiroptera</taxon>
        <taxon>Yangochiroptera</taxon>
        <taxon>Phyllostomidae</taxon>
        <taxon>Phyllostominae</taxon>
        <taxon>Phyllostomus</taxon>
    </lineage>
</organism>